<sequence length="195" mass="21643">MSEKPETKIVGFDRGDARSRMGRDIVALLPRLRRFAAGLTGSIQEGDDVVQSACLRALERHHQWEPGTRLDSWMFRIIRNLWLDRGKSAWNRLVRSDPDALAEIPDHSLSRELEVRDELASARAAIAALPEPQREVLLLVTVEGLTYEAAADVLGIPLGTVMSRLARARVAVGRRVRGDSTEALARETGAATTRR</sequence>
<dbReference type="RefSeq" id="WP_379957896.1">
    <property type="nucleotide sequence ID" value="NZ_JAUYVI010000005.1"/>
</dbReference>
<dbReference type="NCBIfam" id="TIGR02937">
    <property type="entry name" value="sigma70-ECF"/>
    <property type="match status" value="1"/>
</dbReference>
<dbReference type="InterPro" id="IPR039425">
    <property type="entry name" value="RNA_pol_sigma-70-like"/>
</dbReference>
<dbReference type="EMBL" id="JAUYVI010000005">
    <property type="protein sequence ID" value="MDQ7249685.1"/>
    <property type="molecule type" value="Genomic_DNA"/>
</dbReference>
<dbReference type="InterPro" id="IPR013325">
    <property type="entry name" value="RNA_pol_sigma_r2"/>
</dbReference>
<keyword evidence="4" id="KW-0804">Transcription</keyword>
<dbReference type="Proteomes" id="UP001230156">
    <property type="component" value="Unassembled WGS sequence"/>
</dbReference>
<protein>
    <submittedName>
        <fullName evidence="7">RNA polymerase sigma factor</fullName>
    </submittedName>
</protein>
<reference evidence="8" key="1">
    <citation type="submission" date="2023-08" db="EMBL/GenBank/DDBJ databases">
        <title>Rhodospirillaceae gen. nov., a novel taxon isolated from the Yangtze River Yuezi River estuary sludge.</title>
        <authorList>
            <person name="Ruan L."/>
        </authorList>
    </citation>
    <scope>NUCLEOTIDE SEQUENCE [LARGE SCALE GENOMIC DNA]</scope>
    <source>
        <strain evidence="8">R-7</strain>
    </source>
</reference>
<evidence type="ECO:0000256" key="4">
    <source>
        <dbReference type="ARBA" id="ARBA00023163"/>
    </source>
</evidence>
<dbReference type="Gene3D" id="1.10.10.10">
    <property type="entry name" value="Winged helix-like DNA-binding domain superfamily/Winged helix DNA-binding domain"/>
    <property type="match status" value="1"/>
</dbReference>
<accession>A0ABU0YPN7</accession>
<dbReference type="InterPro" id="IPR036388">
    <property type="entry name" value="WH-like_DNA-bd_sf"/>
</dbReference>
<dbReference type="Pfam" id="PF04542">
    <property type="entry name" value="Sigma70_r2"/>
    <property type="match status" value="1"/>
</dbReference>
<evidence type="ECO:0000256" key="3">
    <source>
        <dbReference type="ARBA" id="ARBA00023082"/>
    </source>
</evidence>
<dbReference type="InterPro" id="IPR014284">
    <property type="entry name" value="RNA_pol_sigma-70_dom"/>
</dbReference>
<evidence type="ECO:0000259" key="6">
    <source>
        <dbReference type="Pfam" id="PF08281"/>
    </source>
</evidence>
<dbReference type="SUPFAM" id="SSF88946">
    <property type="entry name" value="Sigma2 domain of RNA polymerase sigma factors"/>
    <property type="match status" value="1"/>
</dbReference>
<dbReference type="PANTHER" id="PTHR43133">
    <property type="entry name" value="RNA POLYMERASE ECF-TYPE SIGMA FACTO"/>
    <property type="match status" value="1"/>
</dbReference>
<dbReference type="InterPro" id="IPR007627">
    <property type="entry name" value="RNA_pol_sigma70_r2"/>
</dbReference>
<comment type="similarity">
    <text evidence="1">Belongs to the sigma-70 factor family. ECF subfamily.</text>
</comment>
<evidence type="ECO:0000256" key="2">
    <source>
        <dbReference type="ARBA" id="ARBA00023015"/>
    </source>
</evidence>
<organism evidence="7 8">
    <name type="scientific">Dongia sedimenti</name>
    <dbReference type="NCBI Taxonomy" id="3064282"/>
    <lineage>
        <taxon>Bacteria</taxon>
        <taxon>Pseudomonadati</taxon>
        <taxon>Pseudomonadota</taxon>
        <taxon>Alphaproteobacteria</taxon>
        <taxon>Rhodospirillales</taxon>
        <taxon>Dongiaceae</taxon>
        <taxon>Dongia</taxon>
    </lineage>
</organism>
<dbReference type="Pfam" id="PF08281">
    <property type="entry name" value="Sigma70_r4_2"/>
    <property type="match status" value="1"/>
</dbReference>
<keyword evidence="8" id="KW-1185">Reference proteome</keyword>
<evidence type="ECO:0000313" key="8">
    <source>
        <dbReference type="Proteomes" id="UP001230156"/>
    </source>
</evidence>
<dbReference type="InterPro" id="IPR013324">
    <property type="entry name" value="RNA_pol_sigma_r3/r4-like"/>
</dbReference>
<feature type="domain" description="RNA polymerase sigma-70 region 2" evidence="5">
    <location>
        <begin position="27"/>
        <end position="90"/>
    </location>
</feature>
<evidence type="ECO:0000256" key="1">
    <source>
        <dbReference type="ARBA" id="ARBA00010641"/>
    </source>
</evidence>
<dbReference type="PANTHER" id="PTHR43133:SF25">
    <property type="entry name" value="RNA POLYMERASE SIGMA FACTOR RFAY-RELATED"/>
    <property type="match status" value="1"/>
</dbReference>
<evidence type="ECO:0000259" key="5">
    <source>
        <dbReference type="Pfam" id="PF04542"/>
    </source>
</evidence>
<evidence type="ECO:0000313" key="7">
    <source>
        <dbReference type="EMBL" id="MDQ7249685.1"/>
    </source>
</evidence>
<keyword evidence="3" id="KW-0731">Sigma factor</keyword>
<feature type="domain" description="RNA polymerase sigma factor 70 region 4 type 2" evidence="6">
    <location>
        <begin position="122"/>
        <end position="170"/>
    </location>
</feature>
<dbReference type="CDD" id="cd06171">
    <property type="entry name" value="Sigma70_r4"/>
    <property type="match status" value="1"/>
</dbReference>
<dbReference type="InterPro" id="IPR013249">
    <property type="entry name" value="RNA_pol_sigma70_r4_t2"/>
</dbReference>
<gene>
    <name evidence="7" type="ORF">Q8A70_18495</name>
</gene>
<dbReference type="Gene3D" id="1.10.1740.10">
    <property type="match status" value="1"/>
</dbReference>
<name>A0ABU0YPN7_9PROT</name>
<keyword evidence="2" id="KW-0805">Transcription regulation</keyword>
<proteinExistence type="inferred from homology"/>
<dbReference type="SUPFAM" id="SSF88659">
    <property type="entry name" value="Sigma3 and sigma4 domains of RNA polymerase sigma factors"/>
    <property type="match status" value="1"/>
</dbReference>
<comment type="caution">
    <text evidence="7">The sequence shown here is derived from an EMBL/GenBank/DDBJ whole genome shotgun (WGS) entry which is preliminary data.</text>
</comment>